<dbReference type="Proteomes" id="UP001165190">
    <property type="component" value="Unassembled WGS sequence"/>
</dbReference>
<evidence type="ECO:0000313" key="2">
    <source>
        <dbReference type="EMBL" id="GMI72249.1"/>
    </source>
</evidence>
<dbReference type="AlphaFoldDB" id="A0A9W7H759"/>
<gene>
    <name evidence="2" type="ORF">HRI_000894200</name>
</gene>
<dbReference type="OrthoDB" id="691673at2759"/>
<dbReference type="PANTHER" id="PTHR21654">
    <property type="entry name" value="FI21293P1"/>
    <property type="match status" value="1"/>
</dbReference>
<feature type="compositionally biased region" description="Basic residues" evidence="1">
    <location>
        <begin position="142"/>
        <end position="151"/>
    </location>
</feature>
<keyword evidence="3" id="KW-1185">Reference proteome</keyword>
<feature type="region of interest" description="Disordered" evidence="1">
    <location>
        <begin position="107"/>
        <end position="152"/>
    </location>
</feature>
<accession>A0A9W7H759</accession>
<dbReference type="EMBL" id="BSYR01000010">
    <property type="protein sequence ID" value="GMI72249.1"/>
    <property type="molecule type" value="Genomic_DNA"/>
</dbReference>
<evidence type="ECO:0000313" key="3">
    <source>
        <dbReference type="Proteomes" id="UP001165190"/>
    </source>
</evidence>
<evidence type="ECO:0000256" key="1">
    <source>
        <dbReference type="SAM" id="MobiDB-lite"/>
    </source>
</evidence>
<comment type="caution">
    <text evidence="2">The sequence shown here is derived from an EMBL/GenBank/DDBJ whole genome shotgun (WGS) entry which is preliminary data.</text>
</comment>
<proteinExistence type="predicted"/>
<organism evidence="2 3">
    <name type="scientific">Hibiscus trionum</name>
    <name type="common">Flower of an hour</name>
    <dbReference type="NCBI Taxonomy" id="183268"/>
    <lineage>
        <taxon>Eukaryota</taxon>
        <taxon>Viridiplantae</taxon>
        <taxon>Streptophyta</taxon>
        <taxon>Embryophyta</taxon>
        <taxon>Tracheophyta</taxon>
        <taxon>Spermatophyta</taxon>
        <taxon>Magnoliopsida</taxon>
        <taxon>eudicotyledons</taxon>
        <taxon>Gunneridae</taxon>
        <taxon>Pentapetalae</taxon>
        <taxon>rosids</taxon>
        <taxon>malvids</taxon>
        <taxon>Malvales</taxon>
        <taxon>Malvaceae</taxon>
        <taxon>Malvoideae</taxon>
        <taxon>Hibiscus</taxon>
    </lineage>
</organism>
<protein>
    <submittedName>
        <fullName evidence="2">Uncharacterized protein</fullName>
    </submittedName>
</protein>
<dbReference type="PANTHER" id="PTHR21654:SF7">
    <property type="entry name" value="HOMEODOMAIN-LIKE SUPERFAMILY PROTEIN"/>
    <property type="match status" value="1"/>
</dbReference>
<reference evidence="2" key="1">
    <citation type="submission" date="2023-05" db="EMBL/GenBank/DDBJ databases">
        <title>Genome and transcriptome analyses reveal genes involved in the formation of fine ridges on petal epidermal cells in Hibiscus trionum.</title>
        <authorList>
            <person name="Koshimizu S."/>
            <person name="Masuda S."/>
            <person name="Ishii T."/>
            <person name="Shirasu K."/>
            <person name="Hoshino A."/>
            <person name="Arita M."/>
        </authorList>
    </citation>
    <scope>NUCLEOTIDE SEQUENCE</scope>
    <source>
        <strain evidence="2">Hamamatsu line</strain>
    </source>
</reference>
<name>A0A9W7H759_HIBTR</name>
<sequence length="311" mass="35203">MELFTGGQEAFPQYVAPFPDLTALIEPAEDMMMGDHRPNLPPRKLRPIRYNGRSPASSQAEDPSEFVQAVELVGDDVCAVNGDSFDYLIPPIKSEVADVMGTVGCGGGGVVEPPCSEKRREPSGSSLGSDFDDLSATVKEPLKKKRKRKRREKMELSLERLVKKMMDKQEQMHKQLLEMIDKRERERIIREEAWKQQEMERIKRDKEARAQEMSRSIALISFIQNALGHETEIPIPSTMSCMEETEGKDMSEDHIQKDTINPFGPTNNRWQEGTMQANGGENHVIDRDGGVNCDLNNRRWSDAEVQALIML</sequence>